<evidence type="ECO:0000313" key="6">
    <source>
        <dbReference type="Proteomes" id="UP000235777"/>
    </source>
</evidence>
<reference evidence="5 6" key="1">
    <citation type="submission" date="2018-01" db="EMBL/GenBank/DDBJ databases">
        <title>Whole genome analyses suggest that Burkholderia sensu lato contains two further novel genera in the rhizoxinica-symbiotica group Mycetohabitans gen. nov., and Trinickia gen. nov.: implications for the evolution of diazotrophy and nodulation in the Burkholderiaceae.</title>
        <authorList>
            <person name="Estrada-de los Santos P."/>
            <person name="Palmer M."/>
            <person name="Chavez-Ramirez B."/>
            <person name="Beukes C."/>
            <person name="Steenkamp E.T."/>
            <person name="Hirsch A.M."/>
            <person name="Manyaka P."/>
            <person name="Maluk M."/>
            <person name="Lafos M."/>
            <person name="Crook M."/>
            <person name="Gross E."/>
            <person name="Simon M.F."/>
            <person name="Bueno dos Reis Junior F."/>
            <person name="Poole P.S."/>
            <person name="Venter S.N."/>
            <person name="James E.K."/>
        </authorList>
    </citation>
    <scope>NUCLEOTIDE SEQUENCE [LARGE SCALE GENOMIC DNA]</scope>
    <source>
        <strain evidence="5 6">JPY 581</strain>
    </source>
</reference>
<keyword evidence="3" id="KW-0732">Signal</keyword>
<dbReference type="GO" id="GO:0016020">
    <property type="term" value="C:membrane"/>
    <property type="evidence" value="ECO:0007669"/>
    <property type="project" value="UniProtKB-UniRule"/>
</dbReference>
<gene>
    <name evidence="5" type="ORF">C0Z20_27240</name>
</gene>
<dbReference type="EMBL" id="PNYC01000023">
    <property type="protein sequence ID" value="PMS32184.1"/>
    <property type="molecule type" value="Genomic_DNA"/>
</dbReference>
<dbReference type="PANTHER" id="PTHR30329:SF21">
    <property type="entry name" value="LIPOPROTEIN YIAD-RELATED"/>
    <property type="match status" value="1"/>
</dbReference>
<comment type="caution">
    <text evidence="5">The sequence shown here is derived from an EMBL/GenBank/DDBJ whole genome shotgun (WGS) entry which is preliminary data.</text>
</comment>
<dbReference type="InterPro" id="IPR050330">
    <property type="entry name" value="Bact_OuterMem_StrucFunc"/>
</dbReference>
<dbReference type="PANTHER" id="PTHR30329">
    <property type="entry name" value="STATOR ELEMENT OF FLAGELLAR MOTOR COMPLEX"/>
    <property type="match status" value="1"/>
</dbReference>
<evidence type="ECO:0000256" key="3">
    <source>
        <dbReference type="SAM" id="SignalP"/>
    </source>
</evidence>
<dbReference type="AlphaFoldDB" id="A0A2N7WS13"/>
<dbReference type="InterPro" id="IPR036737">
    <property type="entry name" value="OmpA-like_sf"/>
</dbReference>
<feature type="region of interest" description="Disordered" evidence="2">
    <location>
        <begin position="330"/>
        <end position="364"/>
    </location>
</feature>
<feature type="chain" id="PRO_5014601288" evidence="3">
    <location>
        <begin position="26"/>
        <end position="561"/>
    </location>
</feature>
<dbReference type="OrthoDB" id="345640at2"/>
<sequence length="561" mass="58337">MKLRRAANAPRKKLIALGVSTSMLAGCAINPQSGQPEFAPSVKTTFQSIFDSPDPCSSNDRNIGVLVGAGIGAIAGHYLGKNTGQTLAGAAAGALVGGLIGHAMDQRRCNLYRVAQQYHMKLASAPVTASGLGISPQAGSSANDTVGLDVQMGSQDDEFLPGTATLTPRSREYLAHIADQYSPAALGPQATPAQKAQFAQRHLLIVGHTDERDDASGAELAALSEARARAVAQVFAARGVPAANIEYQGAGDALPIVPNGTQNGHSDNNRVEVVDMPNLDYLARYAANRAANPANFSVAQQAADRPHVSGGALDEQIGEASHTAPAAALDSTHAATTTHPARKKAKSKLPPSTVDARSSSAPVAAASSTAPAISTFGFDGKPMNDAGYRVDLGAARENSSFFNLIRPANADTPVTIGSCLLDHPHVSTSIRNLATNQTLKVDDALPGLYGQPWFGDQGAAGIALMHVYVPRDGAAPIPPVTAEIFRRDDQGYSHEPIARFADAPVNVYRGSSATLYRVFLHGGAQCIDLRVPVKSAKADGIIVYPSDGKEYQAAGAFTSKG</sequence>
<evidence type="ECO:0000256" key="2">
    <source>
        <dbReference type="SAM" id="MobiDB-lite"/>
    </source>
</evidence>
<feature type="signal peptide" evidence="3">
    <location>
        <begin position="1"/>
        <end position="25"/>
    </location>
</feature>
<name>A0A2N7WS13_9BURK</name>
<dbReference type="PROSITE" id="PS51257">
    <property type="entry name" value="PROKAR_LIPOPROTEIN"/>
    <property type="match status" value="1"/>
</dbReference>
<accession>A0A2N7WS13</accession>
<evidence type="ECO:0000259" key="4">
    <source>
        <dbReference type="PROSITE" id="PS51123"/>
    </source>
</evidence>
<dbReference type="STRING" id="863227.GCA_000373005_03207"/>
<dbReference type="InterPro" id="IPR039567">
    <property type="entry name" value="Gly-zipper"/>
</dbReference>
<keyword evidence="6" id="KW-1185">Reference proteome</keyword>
<dbReference type="Pfam" id="PF00691">
    <property type="entry name" value="OmpA"/>
    <property type="match status" value="1"/>
</dbReference>
<keyword evidence="1" id="KW-0472">Membrane</keyword>
<dbReference type="Gene3D" id="3.30.1330.60">
    <property type="entry name" value="OmpA-like domain"/>
    <property type="match status" value="1"/>
</dbReference>
<organism evidence="5 6">
    <name type="scientific">Trinickia symbiotica</name>
    <dbReference type="NCBI Taxonomy" id="863227"/>
    <lineage>
        <taxon>Bacteria</taxon>
        <taxon>Pseudomonadati</taxon>
        <taxon>Pseudomonadota</taxon>
        <taxon>Betaproteobacteria</taxon>
        <taxon>Burkholderiales</taxon>
        <taxon>Burkholderiaceae</taxon>
        <taxon>Trinickia</taxon>
    </lineage>
</organism>
<dbReference type="Proteomes" id="UP000235777">
    <property type="component" value="Unassembled WGS sequence"/>
</dbReference>
<feature type="domain" description="OmpA-like" evidence="4">
    <location>
        <begin position="146"/>
        <end position="279"/>
    </location>
</feature>
<dbReference type="Pfam" id="PF13488">
    <property type="entry name" value="Gly-zipper_Omp"/>
    <property type="match status" value="1"/>
</dbReference>
<dbReference type="SUPFAM" id="SSF103088">
    <property type="entry name" value="OmpA-like"/>
    <property type="match status" value="1"/>
</dbReference>
<evidence type="ECO:0000256" key="1">
    <source>
        <dbReference type="PROSITE-ProRule" id="PRU00473"/>
    </source>
</evidence>
<dbReference type="PROSITE" id="PS51123">
    <property type="entry name" value="OMPA_2"/>
    <property type="match status" value="1"/>
</dbReference>
<evidence type="ECO:0000313" key="5">
    <source>
        <dbReference type="EMBL" id="PMS32184.1"/>
    </source>
</evidence>
<proteinExistence type="predicted"/>
<dbReference type="InterPro" id="IPR006665">
    <property type="entry name" value="OmpA-like"/>
</dbReference>
<protein>
    <submittedName>
        <fullName evidence="5">OmpA family protein</fullName>
    </submittedName>
</protein>
<dbReference type="CDD" id="cd07185">
    <property type="entry name" value="OmpA_C-like"/>
    <property type="match status" value="1"/>
</dbReference>
<dbReference type="RefSeq" id="WP_083925675.1">
    <property type="nucleotide sequence ID" value="NZ_KB890179.1"/>
</dbReference>